<dbReference type="OrthoDB" id="5368493at2"/>
<dbReference type="PROSITE" id="PS50850">
    <property type="entry name" value="MFS"/>
    <property type="match status" value="1"/>
</dbReference>
<dbReference type="CDD" id="cd17316">
    <property type="entry name" value="MFS_SV2_like"/>
    <property type="match status" value="1"/>
</dbReference>
<evidence type="ECO:0000256" key="4">
    <source>
        <dbReference type="ARBA" id="ARBA00023136"/>
    </source>
</evidence>
<dbReference type="RefSeq" id="WP_138327764.1">
    <property type="nucleotide sequence ID" value="NZ_VCDI01000010.1"/>
</dbReference>
<feature type="transmembrane region" description="Helical" evidence="5">
    <location>
        <begin position="189"/>
        <end position="206"/>
    </location>
</feature>
<evidence type="ECO:0000256" key="1">
    <source>
        <dbReference type="ARBA" id="ARBA00004141"/>
    </source>
</evidence>
<feature type="domain" description="Major facilitator superfamily (MFS) profile" evidence="6">
    <location>
        <begin position="29"/>
        <end position="463"/>
    </location>
</feature>
<feature type="transmembrane region" description="Helical" evidence="5">
    <location>
        <begin position="155"/>
        <end position="177"/>
    </location>
</feature>
<dbReference type="EMBL" id="VCDI01000010">
    <property type="protein sequence ID" value="TLU70822.1"/>
    <property type="molecule type" value="Genomic_DNA"/>
</dbReference>
<sequence length="476" mass="50363">MASMPTQRIETDIPARLDRLPWSRFHLMVIIALGVTWILDGLEVTIVGSIGPALQGHGALNLSSGEVGGAASAYIAGAVGGALLFGWLTDRVGRRSVFAVTLGVYVLGVLGSACSFDVISFDLSRMLTGIGIGGEYAAINSAVDEMTPAHMRGRVNLAVNASYWAGAALGAVASLLVTNHDFIPPNLGWRLGFAVGGILGLPVIWLRRFVPESPRWLVTHGYLPEAEVATARIEHAVRSLGHTLPPPRGTLSIRPRRSFGLGVVLHAMLVTHRKRSFLVMVLMLSQAFLFNAIFFTYGLVLTKFYAVPVDRIGLHILPLAAGNLFGPFILGPLFDSVGRRRMIGGTFAASSVLLVVTAVLFGLGMLDALTQTLLWMAIFFVSSSAACGAYLTASEIFPLETRAMAIAVFYAIGTGMGGLGAPYVLGRLIGTGEAWSVSIGYLIAAFLMGCGALAEFTLGIDAEGKSLEEVAEVLSA</sequence>
<dbReference type="Proteomes" id="UP000305654">
    <property type="component" value="Unassembled WGS sequence"/>
</dbReference>
<dbReference type="AlphaFoldDB" id="A0A5R9IZX3"/>
<keyword evidence="4 5" id="KW-0472">Membrane</keyword>
<evidence type="ECO:0000256" key="3">
    <source>
        <dbReference type="ARBA" id="ARBA00022989"/>
    </source>
</evidence>
<protein>
    <submittedName>
        <fullName evidence="7">MFS transporter</fullName>
    </submittedName>
</protein>
<dbReference type="GO" id="GO:0046943">
    <property type="term" value="F:carboxylic acid transmembrane transporter activity"/>
    <property type="evidence" value="ECO:0007669"/>
    <property type="project" value="TreeGrafter"/>
</dbReference>
<feature type="transmembrane region" description="Helical" evidence="5">
    <location>
        <begin position="277"/>
        <end position="300"/>
    </location>
</feature>
<dbReference type="Pfam" id="PF00083">
    <property type="entry name" value="Sugar_tr"/>
    <property type="match status" value="1"/>
</dbReference>
<feature type="transmembrane region" description="Helical" evidence="5">
    <location>
        <begin position="96"/>
        <end position="119"/>
    </location>
</feature>
<keyword evidence="8" id="KW-1185">Reference proteome</keyword>
<reference evidence="7 8" key="1">
    <citation type="submission" date="2019-05" db="EMBL/GenBank/DDBJ databases">
        <authorList>
            <person name="Pankratov T."/>
            <person name="Grouzdev D."/>
        </authorList>
    </citation>
    <scope>NUCLEOTIDE SEQUENCE [LARGE SCALE GENOMIC DNA]</scope>
    <source>
        <strain evidence="7 8">KEBCLARHB70R</strain>
    </source>
</reference>
<feature type="transmembrane region" description="Helical" evidence="5">
    <location>
        <begin position="372"/>
        <end position="391"/>
    </location>
</feature>
<accession>A0A5R9IZX3</accession>
<comment type="subcellular location">
    <subcellularLocation>
        <location evidence="1">Membrane</location>
        <topology evidence="1">Multi-pass membrane protein</topology>
    </subcellularLocation>
</comment>
<feature type="transmembrane region" description="Helical" evidence="5">
    <location>
        <begin position="71"/>
        <end position="89"/>
    </location>
</feature>
<evidence type="ECO:0000313" key="8">
    <source>
        <dbReference type="Proteomes" id="UP000305654"/>
    </source>
</evidence>
<feature type="transmembrane region" description="Helical" evidence="5">
    <location>
        <begin position="125"/>
        <end position="143"/>
    </location>
</feature>
<evidence type="ECO:0000313" key="7">
    <source>
        <dbReference type="EMBL" id="TLU70822.1"/>
    </source>
</evidence>
<dbReference type="GO" id="GO:0005886">
    <property type="term" value="C:plasma membrane"/>
    <property type="evidence" value="ECO:0007669"/>
    <property type="project" value="TreeGrafter"/>
</dbReference>
<evidence type="ECO:0000256" key="2">
    <source>
        <dbReference type="ARBA" id="ARBA00022692"/>
    </source>
</evidence>
<dbReference type="SUPFAM" id="SSF103473">
    <property type="entry name" value="MFS general substrate transporter"/>
    <property type="match status" value="1"/>
</dbReference>
<dbReference type="PANTHER" id="PTHR23508:SF10">
    <property type="entry name" value="CARBOXYLIC ACID TRANSPORTER PROTEIN HOMOLOG"/>
    <property type="match status" value="1"/>
</dbReference>
<feature type="transmembrane region" description="Helical" evidence="5">
    <location>
        <begin position="312"/>
        <end position="334"/>
    </location>
</feature>
<dbReference type="PANTHER" id="PTHR23508">
    <property type="entry name" value="CARBOXYLIC ACID TRANSPORTER PROTEIN HOMOLOG"/>
    <property type="match status" value="1"/>
</dbReference>
<keyword evidence="3 5" id="KW-1133">Transmembrane helix</keyword>
<feature type="transmembrane region" description="Helical" evidence="5">
    <location>
        <begin position="437"/>
        <end position="458"/>
    </location>
</feature>
<comment type="caution">
    <text evidence="7">The sequence shown here is derived from an EMBL/GenBank/DDBJ whole genome shotgun (WGS) entry which is preliminary data.</text>
</comment>
<dbReference type="InterPro" id="IPR036259">
    <property type="entry name" value="MFS_trans_sf"/>
</dbReference>
<evidence type="ECO:0000259" key="6">
    <source>
        <dbReference type="PROSITE" id="PS50850"/>
    </source>
</evidence>
<feature type="transmembrane region" description="Helical" evidence="5">
    <location>
        <begin position="346"/>
        <end position="366"/>
    </location>
</feature>
<proteinExistence type="predicted"/>
<evidence type="ECO:0000256" key="5">
    <source>
        <dbReference type="SAM" id="Phobius"/>
    </source>
</evidence>
<keyword evidence="2 5" id="KW-0812">Transmembrane</keyword>
<dbReference type="InterPro" id="IPR005828">
    <property type="entry name" value="MFS_sugar_transport-like"/>
</dbReference>
<feature type="transmembrane region" description="Helical" evidence="5">
    <location>
        <begin position="25"/>
        <end position="51"/>
    </location>
</feature>
<organism evidence="7 8">
    <name type="scientific">Lichenicoccus roseus</name>
    <dbReference type="NCBI Taxonomy" id="2683649"/>
    <lineage>
        <taxon>Bacteria</taxon>
        <taxon>Pseudomonadati</taxon>
        <taxon>Pseudomonadota</taxon>
        <taxon>Alphaproteobacteria</taxon>
        <taxon>Acetobacterales</taxon>
        <taxon>Acetobacteraceae</taxon>
        <taxon>Lichenicoccus</taxon>
    </lineage>
</organism>
<dbReference type="InterPro" id="IPR020846">
    <property type="entry name" value="MFS_dom"/>
</dbReference>
<gene>
    <name evidence="7" type="ORF">FE263_19740</name>
</gene>
<dbReference type="Gene3D" id="1.20.1250.20">
    <property type="entry name" value="MFS general substrate transporter like domains"/>
    <property type="match status" value="1"/>
</dbReference>
<feature type="transmembrane region" description="Helical" evidence="5">
    <location>
        <begin position="403"/>
        <end position="425"/>
    </location>
</feature>
<name>A0A5R9IZX3_9PROT</name>